<name>A0ABS1CL21_9GAMM</name>
<dbReference type="EMBL" id="NRRV01000053">
    <property type="protein sequence ID" value="MBK1632632.1"/>
    <property type="molecule type" value="Genomic_DNA"/>
</dbReference>
<gene>
    <name evidence="1" type="ORF">CKO31_18170</name>
</gene>
<dbReference type="Proteomes" id="UP000748752">
    <property type="component" value="Unassembled WGS sequence"/>
</dbReference>
<accession>A0ABS1CL21</accession>
<keyword evidence="2" id="KW-1185">Reference proteome</keyword>
<evidence type="ECO:0000313" key="2">
    <source>
        <dbReference type="Proteomes" id="UP000748752"/>
    </source>
</evidence>
<sequence length="110" mass="11493">MAEQLRAKLHPSRFPSMSEQMSAIVGFVLGEAFTEPAIAELHLTPDGGVLAVPVTAAGERGQAAFIGAAVDLQANLSRLGMAAGLDADEWSEYARLVRERVGVELSGEGG</sequence>
<evidence type="ECO:0000313" key="1">
    <source>
        <dbReference type="EMBL" id="MBK1632632.1"/>
    </source>
</evidence>
<reference evidence="1 2" key="1">
    <citation type="journal article" date="2020" name="Microorganisms">
        <title>Osmotic Adaptation and Compatible Solute Biosynthesis of Phototrophic Bacteria as Revealed from Genome Analyses.</title>
        <authorList>
            <person name="Imhoff J.F."/>
            <person name="Rahn T."/>
            <person name="Kunzel S."/>
            <person name="Keller A."/>
            <person name="Neulinger S.C."/>
        </authorList>
    </citation>
    <scope>NUCLEOTIDE SEQUENCE [LARGE SCALE GENOMIC DNA]</scope>
    <source>
        <strain evidence="1 2">DSM 6210</strain>
    </source>
</reference>
<organism evidence="1 2">
    <name type="scientific">Thiohalocapsa halophila</name>
    <dbReference type="NCBI Taxonomy" id="69359"/>
    <lineage>
        <taxon>Bacteria</taxon>
        <taxon>Pseudomonadati</taxon>
        <taxon>Pseudomonadota</taxon>
        <taxon>Gammaproteobacteria</taxon>
        <taxon>Chromatiales</taxon>
        <taxon>Chromatiaceae</taxon>
        <taxon>Thiohalocapsa</taxon>
    </lineage>
</organism>
<protein>
    <submittedName>
        <fullName evidence="1">Uncharacterized protein</fullName>
    </submittedName>
</protein>
<comment type="caution">
    <text evidence="1">The sequence shown here is derived from an EMBL/GenBank/DDBJ whole genome shotgun (WGS) entry which is preliminary data.</text>
</comment>
<proteinExistence type="predicted"/>